<feature type="compositionally biased region" description="Polar residues" evidence="3">
    <location>
        <begin position="716"/>
        <end position="725"/>
    </location>
</feature>
<dbReference type="InterPro" id="IPR004088">
    <property type="entry name" value="KH_dom_type_1"/>
</dbReference>
<feature type="compositionally biased region" description="Low complexity" evidence="3">
    <location>
        <begin position="629"/>
        <end position="655"/>
    </location>
</feature>
<keyword evidence="6" id="KW-1185">Reference proteome</keyword>
<dbReference type="SMART" id="SM00322">
    <property type="entry name" value="KH"/>
    <property type="match status" value="3"/>
</dbReference>
<feature type="compositionally biased region" description="Low complexity" evidence="3">
    <location>
        <begin position="503"/>
        <end position="537"/>
    </location>
</feature>
<feature type="domain" description="K Homology" evidence="4">
    <location>
        <begin position="204"/>
        <end position="275"/>
    </location>
</feature>
<feature type="compositionally biased region" description="Low complexity" evidence="3">
    <location>
        <begin position="10"/>
        <end position="25"/>
    </location>
</feature>
<dbReference type="PROSITE" id="PS50084">
    <property type="entry name" value="KH_TYPE_1"/>
    <property type="match status" value="3"/>
</dbReference>
<feature type="compositionally biased region" description="Basic and acidic residues" evidence="3">
    <location>
        <begin position="149"/>
        <end position="162"/>
    </location>
</feature>
<evidence type="ECO:0000313" key="5">
    <source>
        <dbReference type="EMBL" id="CAG8465218.1"/>
    </source>
</evidence>
<evidence type="ECO:0000256" key="2">
    <source>
        <dbReference type="PROSITE-ProRule" id="PRU00117"/>
    </source>
</evidence>
<dbReference type="PANTHER" id="PTHR10288">
    <property type="entry name" value="KH DOMAIN CONTAINING RNA BINDING PROTEIN"/>
    <property type="match status" value="1"/>
</dbReference>
<feature type="region of interest" description="Disordered" evidence="3">
    <location>
        <begin position="629"/>
        <end position="673"/>
    </location>
</feature>
<evidence type="ECO:0000313" key="6">
    <source>
        <dbReference type="Proteomes" id="UP000789572"/>
    </source>
</evidence>
<feature type="region of interest" description="Disordered" evidence="3">
    <location>
        <begin position="1"/>
        <end position="96"/>
    </location>
</feature>
<feature type="compositionally biased region" description="Basic and acidic residues" evidence="3">
    <location>
        <begin position="116"/>
        <end position="141"/>
    </location>
</feature>
<dbReference type="InterPro" id="IPR004087">
    <property type="entry name" value="KH_dom"/>
</dbReference>
<name>A0A9N8VSW8_9GLOM</name>
<gene>
    <name evidence="5" type="ORF">POCULU_LOCUS763</name>
</gene>
<feature type="compositionally biased region" description="Basic and acidic residues" evidence="3">
    <location>
        <begin position="489"/>
        <end position="500"/>
    </location>
</feature>
<reference evidence="5" key="1">
    <citation type="submission" date="2021-06" db="EMBL/GenBank/DDBJ databases">
        <authorList>
            <person name="Kallberg Y."/>
            <person name="Tangrot J."/>
            <person name="Rosling A."/>
        </authorList>
    </citation>
    <scope>NUCLEOTIDE SEQUENCE</scope>
    <source>
        <strain evidence="5">IA702</strain>
    </source>
</reference>
<evidence type="ECO:0000259" key="4">
    <source>
        <dbReference type="SMART" id="SM00322"/>
    </source>
</evidence>
<feature type="compositionally biased region" description="Polar residues" evidence="3">
    <location>
        <begin position="774"/>
        <end position="796"/>
    </location>
</feature>
<feature type="region of interest" description="Disordered" evidence="3">
    <location>
        <begin position="739"/>
        <end position="796"/>
    </location>
</feature>
<organism evidence="5 6">
    <name type="scientific">Paraglomus occultum</name>
    <dbReference type="NCBI Taxonomy" id="144539"/>
    <lineage>
        <taxon>Eukaryota</taxon>
        <taxon>Fungi</taxon>
        <taxon>Fungi incertae sedis</taxon>
        <taxon>Mucoromycota</taxon>
        <taxon>Glomeromycotina</taxon>
        <taxon>Glomeromycetes</taxon>
        <taxon>Paraglomerales</taxon>
        <taxon>Paraglomeraceae</taxon>
        <taxon>Paraglomus</taxon>
    </lineage>
</organism>
<dbReference type="Proteomes" id="UP000789572">
    <property type="component" value="Unassembled WGS sequence"/>
</dbReference>
<feature type="region of interest" description="Disordered" evidence="3">
    <location>
        <begin position="689"/>
        <end position="725"/>
    </location>
</feature>
<feature type="domain" description="K Homology" evidence="4">
    <location>
        <begin position="415"/>
        <end position="486"/>
    </location>
</feature>
<dbReference type="OrthoDB" id="5204190at2759"/>
<feature type="compositionally biased region" description="Polar residues" evidence="3">
    <location>
        <begin position="689"/>
        <end position="707"/>
    </location>
</feature>
<dbReference type="EMBL" id="CAJVPJ010000045">
    <property type="protein sequence ID" value="CAG8465218.1"/>
    <property type="molecule type" value="Genomic_DNA"/>
</dbReference>
<feature type="domain" description="K Homology" evidence="4">
    <location>
        <begin position="291"/>
        <end position="364"/>
    </location>
</feature>
<protein>
    <submittedName>
        <fullName evidence="5">5711_t:CDS:1</fullName>
    </submittedName>
</protein>
<dbReference type="Gene3D" id="3.30.1370.10">
    <property type="entry name" value="K Homology domain, type 1"/>
    <property type="match status" value="3"/>
</dbReference>
<evidence type="ECO:0000256" key="1">
    <source>
        <dbReference type="ARBA" id="ARBA00022737"/>
    </source>
</evidence>
<dbReference type="Pfam" id="PF00013">
    <property type="entry name" value="KH_1"/>
    <property type="match status" value="3"/>
</dbReference>
<dbReference type="GO" id="GO:0003723">
    <property type="term" value="F:RNA binding"/>
    <property type="evidence" value="ECO:0007669"/>
    <property type="project" value="UniProtKB-UniRule"/>
</dbReference>
<comment type="caution">
    <text evidence="5">The sequence shown here is derived from an EMBL/GenBank/DDBJ whole genome shotgun (WGS) entry which is preliminary data.</text>
</comment>
<dbReference type="AlphaFoldDB" id="A0A9N8VSW8"/>
<feature type="compositionally biased region" description="Polar residues" evidence="3">
    <location>
        <begin position="656"/>
        <end position="673"/>
    </location>
</feature>
<dbReference type="InterPro" id="IPR036612">
    <property type="entry name" value="KH_dom_type_1_sf"/>
</dbReference>
<feature type="compositionally biased region" description="Low complexity" evidence="3">
    <location>
        <begin position="753"/>
        <end position="773"/>
    </location>
</feature>
<feature type="region of interest" description="Disordered" evidence="3">
    <location>
        <begin position="110"/>
        <end position="179"/>
    </location>
</feature>
<feature type="region of interest" description="Disordered" evidence="3">
    <location>
        <begin position="390"/>
        <end position="417"/>
    </location>
</feature>
<sequence length="796" mass="85808">MDENENQDQTTTTSAETIETTVSVEPANAGLDLPSPEKEIVAQEEAIEQIADKQSPATETHSADPPTTAVDEQSKIQTEITPVAESSTNAEEPVVNANIAGTSSAFNDAMAKGVKRPHDDSYMSHISRDKRDDHRDDYRRDSHSRRERNRYDDYGRESKRAIYDSGSSRPDYESGSRHRYGLGSEERHRQHGSHYGPGDSLRSGHILEEFSVPNVVVGLVIGRGGENLKRIEKTTGARVQFSQDQPPDCIDRRVSISGPPEEVRSARSMIRSLVDDALASQANRRSDYGPSRATVTIHIPSSKVGVVIGRGGETIRDLQDRSGARINVTPDNAANPQSTDRPVTLIGDDAAIQRAKALIDEIIKGGDAALDRPTPREYGSSSYGGSMYGGESHGNSYESHYGSGSQYGGSGGKSSQEKITIQVPNDTVGLIIGKGGETVKALQQQSGAKIQIEPDHGPPTADRNVHIIGTSETVAIAKSLILEKAASGNRDRPRHQDHGRSGGYQQSGSGYQQSGSGYQQSGSYSQGSNYQQTSGYQPNSNYPQTSGYQQSNYPQSSNYQQGTGYQQTSYTQSSYPVQTSQQNTYGQTNTSSDYNPSLSSGYTATTYASSGVQPSTNYSQYSGYGQTPATYSQYQTQPQYSSYPQQSQYGQQQPTVGQTAAQSTGQPASTGQPVNQILSQPLAQSQAPFTKTGYYPTQPTPADSSKPVQGAEVKQDSTTVSTASQYGYPQYQYNYSATQSTPSQYTSITNQPASTAQGTYSTSTTSYTPAATTIHATTNTQGTGDQTSPQPTYSDR</sequence>
<feature type="compositionally biased region" description="Polar residues" evidence="3">
    <location>
        <begin position="75"/>
        <end position="90"/>
    </location>
</feature>
<keyword evidence="1" id="KW-0677">Repeat</keyword>
<dbReference type="SUPFAM" id="SSF54791">
    <property type="entry name" value="Eukaryotic type KH-domain (KH-domain type I)"/>
    <property type="match status" value="3"/>
</dbReference>
<dbReference type="CDD" id="cd00105">
    <property type="entry name" value="KH-I"/>
    <property type="match status" value="2"/>
</dbReference>
<feature type="region of interest" description="Disordered" evidence="3">
    <location>
        <begin position="486"/>
        <end position="597"/>
    </location>
</feature>
<evidence type="ECO:0000256" key="3">
    <source>
        <dbReference type="SAM" id="MobiDB-lite"/>
    </source>
</evidence>
<feature type="compositionally biased region" description="Low complexity" evidence="3">
    <location>
        <begin position="546"/>
        <end position="582"/>
    </location>
</feature>
<feature type="compositionally biased region" description="Polar residues" evidence="3">
    <location>
        <begin position="739"/>
        <end position="752"/>
    </location>
</feature>
<accession>A0A9N8VSW8</accession>
<proteinExistence type="predicted"/>
<feature type="compositionally biased region" description="Polar residues" evidence="3">
    <location>
        <begin position="583"/>
        <end position="597"/>
    </location>
</feature>
<keyword evidence="2" id="KW-0694">RNA-binding</keyword>